<evidence type="ECO:0000259" key="3">
    <source>
        <dbReference type="Pfam" id="PF03732"/>
    </source>
</evidence>
<dbReference type="PANTHER" id="PTHR33223:SF11">
    <property type="entry name" value="ELEMENT PROTEIN, PUTATIVE-RELATED"/>
    <property type="match status" value="1"/>
</dbReference>
<evidence type="ECO:0000313" key="5">
    <source>
        <dbReference type="Proteomes" id="UP001151760"/>
    </source>
</evidence>
<feature type="domain" description="Retrotransposon gag" evidence="3">
    <location>
        <begin position="621"/>
        <end position="691"/>
    </location>
</feature>
<name>A0ABQ4ZCE1_9ASTR</name>
<sequence length="693" mass="75558">MGWLLGCGGWFGAGWVGWFWRRNVVNGVLGRLFGVCVLGGWGLDWSEVGSVVCWFLGVGWVELEHGMDISSFGVRRLCSGSSVGSRSFGEGYKGRVESVVLIREDSLFSFGLGVVGVRKRIDLMVDWWVGCCGCGNLDYVFWASVKSGFWGVLVCVACMVVSLVHSLGCSVGGEFGRKVFGLFWGAVVVCSWELWIAYLPLDQASDSVLLLFGWGEVVWLGMLSRCWEFTCCVIVWYGADGLCGAGMGVGGRWGGSGGVCGGVGKDILSSRRKGETAQGDINLDPDRGGHGGSGYDTSLVNSYWLTQVLGTAGLHYLSNPVFRDPMEVDGSGLEMGVVVEVWWGVMRVVGPGMECGGLGGNGSYGLGVGRVFIWGVLSSVGGGFGGGVFFWRVVAGWTFGGCCGGCDGVVFAVMDRIGDVRDRVVLVGVVGRGSVFSGVFWVGVYHVWARLSVKGKTAAQLGDGGLCGGRSGNVEEKFEKFPVWSVRGRGEKVEEKFLDFIQSAMACKRAGSGGRLCMHTRSSSNLVGNSSSNPTTTNPKRRNRRRSKQPFSLEESLVVTMADQRTIAELLRAPTEGYAEAIVVPPILAEHFELKHSLINMMTSDQFFGLEKDNPHDHIPRRWLEKEPPHSIITWEDLVSKFINEFFPPSRTTNLQNEIPNFQQKFDESFHEAWDRYKDLLLACPHHGFTELH</sequence>
<feature type="transmembrane region" description="Helical" evidence="2">
    <location>
        <begin position="397"/>
        <end position="414"/>
    </location>
</feature>
<keyword evidence="5" id="KW-1185">Reference proteome</keyword>
<organism evidence="4 5">
    <name type="scientific">Tanacetum coccineum</name>
    <dbReference type="NCBI Taxonomy" id="301880"/>
    <lineage>
        <taxon>Eukaryota</taxon>
        <taxon>Viridiplantae</taxon>
        <taxon>Streptophyta</taxon>
        <taxon>Embryophyta</taxon>
        <taxon>Tracheophyta</taxon>
        <taxon>Spermatophyta</taxon>
        <taxon>Magnoliopsida</taxon>
        <taxon>eudicotyledons</taxon>
        <taxon>Gunneridae</taxon>
        <taxon>Pentapetalae</taxon>
        <taxon>asterids</taxon>
        <taxon>campanulids</taxon>
        <taxon>Asterales</taxon>
        <taxon>Asteraceae</taxon>
        <taxon>Asteroideae</taxon>
        <taxon>Anthemideae</taxon>
        <taxon>Anthemidinae</taxon>
        <taxon>Tanacetum</taxon>
    </lineage>
</organism>
<dbReference type="Proteomes" id="UP001151760">
    <property type="component" value="Unassembled WGS sequence"/>
</dbReference>
<dbReference type="EMBL" id="BQNB010011203">
    <property type="protein sequence ID" value="GJS87512.1"/>
    <property type="molecule type" value="Genomic_DNA"/>
</dbReference>
<reference evidence="4" key="1">
    <citation type="journal article" date="2022" name="Int. J. Mol. Sci.">
        <title>Draft Genome of Tanacetum Coccineum: Genomic Comparison of Closely Related Tanacetum-Family Plants.</title>
        <authorList>
            <person name="Yamashiro T."/>
            <person name="Shiraishi A."/>
            <person name="Nakayama K."/>
            <person name="Satake H."/>
        </authorList>
    </citation>
    <scope>NUCLEOTIDE SEQUENCE</scope>
</reference>
<evidence type="ECO:0000313" key="4">
    <source>
        <dbReference type="EMBL" id="GJS87512.1"/>
    </source>
</evidence>
<feature type="transmembrane region" description="Helical" evidence="2">
    <location>
        <begin position="426"/>
        <end position="448"/>
    </location>
</feature>
<keyword evidence="4" id="KW-0808">Transferase</keyword>
<dbReference type="Pfam" id="PF03732">
    <property type="entry name" value="Retrotrans_gag"/>
    <property type="match status" value="1"/>
</dbReference>
<feature type="compositionally biased region" description="Basic residues" evidence="1">
    <location>
        <begin position="539"/>
        <end position="548"/>
    </location>
</feature>
<reference evidence="4" key="2">
    <citation type="submission" date="2022-01" db="EMBL/GenBank/DDBJ databases">
        <authorList>
            <person name="Yamashiro T."/>
            <person name="Shiraishi A."/>
            <person name="Satake H."/>
            <person name="Nakayama K."/>
        </authorList>
    </citation>
    <scope>NUCLEOTIDE SEQUENCE</scope>
</reference>
<evidence type="ECO:0000256" key="1">
    <source>
        <dbReference type="SAM" id="MobiDB-lite"/>
    </source>
</evidence>
<dbReference type="InterPro" id="IPR005162">
    <property type="entry name" value="Retrotrans_gag_dom"/>
</dbReference>
<feature type="transmembrane region" description="Helical" evidence="2">
    <location>
        <begin position="148"/>
        <end position="167"/>
    </location>
</feature>
<proteinExistence type="predicted"/>
<protein>
    <submittedName>
        <fullName evidence="4">Reverse transcriptase domain-containing protein</fullName>
    </submittedName>
</protein>
<feature type="transmembrane region" description="Helical" evidence="2">
    <location>
        <begin position="218"/>
        <end position="239"/>
    </location>
</feature>
<keyword evidence="4" id="KW-0695">RNA-directed DNA polymerase</keyword>
<keyword evidence="4" id="KW-0548">Nucleotidyltransferase</keyword>
<accession>A0ABQ4ZCE1</accession>
<feature type="region of interest" description="Disordered" evidence="1">
    <location>
        <begin position="521"/>
        <end position="550"/>
    </location>
</feature>
<feature type="transmembrane region" description="Helical" evidence="2">
    <location>
        <begin position="371"/>
        <end position="391"/>
    </location>
</feature>
<comment type="caution">
    <text evidence="4">The sequence shown here is derived from an EMBL/GenBank/DDBJ whole genome shotgun (WGS) entry which is preliminary data.</text>
</comment>
<evidence type="ECO:0000256" key="2">
    <source>
        <dbReference type="SAM" id="Phobius"/>
    </source>
</evidence>
<gene>
    <name evidence="4" type="ORF">Tco_0770148</name>
</gene>
<keyword evidence="2" id="KW-0812">Transmembrane</keyword>
<keyword evidence="2" id="KW-1133">Transmembrane helix</keyword>
<feature type="compositionally biased region" description="Low complexity" evidence="1">
    <location>
        <begin position="522"/>
        <end position="538"/>
    </location>
</feature>
<dbReference type="GO" id="GO:0003964">
    <property type="term" value="F:RNA-directed DNA polymerase activity"/>
    <property type="evidence" value="ECO:0007669"/>
    <property type="project" value="UniProtKB-KW"/>
</dbReference>
<feature type="transmembrane region" description="Helical" evidence="2">
    <location>
        <begin position="179"/>
        <end position="198"/>
    </location>
</feature>
<keyword evidence="2" id="KW-0472">Membrane</keyword>
<dbReference type="PANTHER" id="PTHR33223">
    <property type="entry name" value="CCHC-TYPE DOMAIN-CONTAINING PROTEIN"/>
    <property type="match status" value="1"/>
</dbReference>